<reference evidence="2 3" key="1">
    <citation type="submission" date="2022-04" db="EMBL/GenBank/DDBJ databases">
        <title>Diverse halophilic archaea isolated from saline environments.</title>
        <authorList>
            <person name="Cui H.-L."/>
        </authorList>
    </citation>
    <scope>NUCLEOTIDE SEQUENCE [LARGE SCALE GENOMIC DNA]</scope>
    <source>
        <strain evidence="2 3">XZYJT49</strain>
        <plasmid evidence="2 3">unnamed2</plasmid>
    </source>
</reference>
<keyword evidence="3" id="KW-1185">Reference proteome</keyword>
<evidence type="ECO:0000313" key="2">
    <source>
        <dbReference type="EMBL" id="UPV76738.1"/>
    </source>
</evidence>
<gene>
    <name evidence="2" type="ORF">M0R89_21325</name>
</gene>
<name>A0A8U0I0N7_9EURY</name>
<dbReference type="RefSeq" id="WP_248652771.1">
    <property type="nucleotide sequence ID" value="NZ_CP096661.1"/>
</dbReference>
<feature type="transmembrane region" description="Helical" evidence="1">
    <location>
        <begin position="60"/>
        <end position="83"/>
    </location>
</feature>
<proteinExistence type="predicted"/>
<evidence type="ECO:0000256" key="1">
    <source>
        <dbReference type="SAM" id="Phobius"/>
    </source>
</evidence>
<dbReference type="EMBL" id="CP096661">
    <property type="protein sequence ID" value="UPV76738.1"/>
    <property type="molecule type" value="Genomic_DNA"/>
</dbReference>
<accession>A0A8U0I0N7</accession>
<sequence length="107" mass="11765">MSGQTVRSGVGTRDKADYLTLAANVVYALAGIMFLAGLYFDWRHSGQILIEQFALADEPNANSGLFILAIIVLALGYLLSVLGNKLEEWQTEKVDQTQEWTVDVGED</sequence>
<keyword evidence="1" id="KW-0472">Membrane</keyword>
<keyword evidence="1" id="KW-1133">Transmembrane helix</keyword>
<geneLocation type="plasmid" evidence="2 3">
    <name>unnamed2</name>
</geneLocation>
<dbReference type="GeneID" id="72187798"/>
<keyword evidence="2" id="KW-0614">Plasmid</keyword>
<evidence type="ECO:0000313" key="3">
    <source>
        <dbReference type="Proteomes" id="UP000830729"/>
    </source>
</evidence>
<feature type="transmembrane region" description="Helical" evidence="1">
    <location>
        <begin position="21"/>
        <end position="40"/>
    </location>
</feature>
<keyword evidence="1" id="KW-0812">Transmembrane</keyword>
<dbReference type="Proteomes" id="UP000830729">
    <property type="component" value="Plasmid unnamed2"/>
</dbReference>
<protein>
    <submittedName>
        <fullName evidence="2">Uncharacterized protein</fullName>
    </submittedName>
</protein>
<organism evidence="2 3">
    <name type="scientific">Halorussus limi</name>
    <dbReference type="NCBI Taxonomy" id="2938695"/>
    <lineage>
        <taxon>Archaea</taxon>
        <taxon>Methanobacteriati</taxon>
        <taxon>Methanobacteriota</taxon>
        <taxon>Stenosarchaea group</taxon>
        <taxon>Halobacteria</taxon>
        <taxon>Halobacteriales</taxon>
        <taxon>Haladaptataceae</taxon>
        <taxon>Halorussus</taxon>
    </lineage>
</organism>
<dbReference type="AlphaFoldDB" id="A0A8U0I0N7"/>
<dbReference type="KEGG" id="halx:M0R89_21325"/>